<evidence type="ECO:0000313" key="4">
    <source>
        <dbReference type="EMBL" id="PSK85267.1"/>
    </source>
</evidence>
<dbReference type="PROSITE" id="PS51352">
    <property type="entry name" value="THIOREDOXIN_2"/>
    <property type="match status" value="1"/>
</dbReference>
<evidence type="ECO:0000313" key="3">
    <source>
        <dbReference type="EMBL" id="GET19889.1"/>
    </source>
</evidence>
<dbReference type="AlphaFoldDB" id="A0A2P8CJX0"/>
<dbReference type="GO" id="GO:0016209">
    <property type="term" value="F:antioxidant activity"/>
    <property type="evidence" value="ECO:0007669"/>
    <property type="project" value="InterPro"/>
</dbReference>
<dbReference type="InterPro" id="IPR013766">
    <property type="entry name" value="Thioredoxin_domain"/>
</dbReference>
<reference evidence="3 6" key="2">
    <citation type="submission" date="2019-10" db="EMBL/GenBank/DDBJ databases">
        <title>Prolixibacter strains distinguished by the presence of nitrate reductase genes were adept at nitrate-dependent anaerobic corrosion of metallic iron and carbon steel.</title>
        <authorList>
            <person name="Iino T."/>
            <person name="Shono N."/>
            <person name="Ito K."/>
            <person name="Nakamura R."/>
            <person name="Sueoka K."/>
            <person name="Harayama S."/>
            <person name="Ohkuma M."/>
        </authorList>
    </citation>
    <scope>NUCLEOTIDE SEQUENCE [LARGE SCALE GENOMIC DNA]</scope>
    <source>
        <strain evidence="3 6">MIC1-1</strain>
    </source>
</reference>
<dbReference type="EMBL" id="BLAU01000001">
    <property type="protein sequence ID" value="GET19889.1"/>
    <property type="molecule type" value="Genomic_DNA"/>
</dbReference>
<dbReference type="InterPro" id="IPR047262">
    <property type="entry name" value="PRX-like1"/>
</dbReference>
<organism evidence="4 5">
    <name type="scientific">Prolixibacter denitrificans</name>
    <dbReference type="NCBI Taxonomy" id="1541063"/>
    <lineage>
        <taxon>Bacteria</taxon>
        <taxon>Pseudomonadati</taxon>
        <taxon>Bacteroidota</taxon>
        <taxon>Bacteroidia</taxon>
        <taxon>Marinilabiliales</taxon>
        <taxon>Prolixibacteraceae</taxon>
        <taxon>Prolixibacter</taxon>
    </lineage>
</organism>
<dbReference type="EMBL" id="PYGC01000001">
    <property type="protein sequence ID" value="PSK85267.1"/>
    <property type="molecule type" value="Genomic_DNA"/>
</dbReference>
<dbReference type="Gene3D" id="3.40.30.10">
    <property type="entry name" value="Glutaredoxin"/>
    <property type="match status" value="1"/>
</dbReference>
<evidence type="ECO:0000313" key="6">
    <source>
        <dbReference type="Proteomes" id="UP000396862"/>
    </source>
</evidence>
<keyword evidence="6" id="KW-1185">Reference proteome</keyword>
<dbReference type="InterPro" id="IPR000866">
    <property type="entry name" value="AhpC/TSA"/>
</dbReference>
<dbReference type="Proteomes" id="UP000396862">
    <property type="component" value="Unassembled WGS sequence"/>
</dbReference>
<feature type="region of interest" description="Disordered" evidence="1">
    <location>
        <begin position="166"/>
        <end position="194"/>
    </location>
</feature>
<dbReference type="InterPro" id="IPR036249">
    <property type="entry name" value="Thioredoxin-like_sf"/>
</dbReference>
<comment type="caution">
    <text evidence="4">The sequence shown here is derived from an EMBL/GenBank/DDBJ whole genome shotgun (WGS) entry which is preliminary data.</text>
</comment>
<dbReference type="CDD" id="cd02969">
    <property type="entry name" value="PRX_like1"/>
    <property type="match status" value="1"/>
</dbReference>
<gene>
    <name evidence="4" type="ORF">CLV93_101220</name>
    <name evidence="3" type="ORF">JCM18694_01350</name>
</gene>
<evidence type="ECO:0000256" key="1">
    <source>
        <dbReference type="SAM" id="MobiDB-lite"/>
    </source>
</evidence>
<name>A0A2P8CJX0_9BACT</name>
<proteinExistence type="predicted"/>
<dbReference type="OrthoDB" id="9809746at2"/>
<dbReference type="GO" id="GO:0016491">
    <property type="term" value="F:oxidoreductase activity"/>
    <property type="evidence" value="ECO:0007669"/>
    <property type="project" value="InterPro"/>
</dbReference>
<protein>
    <submittedName>
        <fullName evidence="4">AhpC/TSA family protein</fullName>
    </submittedName>
    <submittedName>
        <fullName evidence="3">Thioredoxin family protein</fullName>
    </submittedName>
</protein>
<dbReference type="SUPFAM" id="SSF52833">
    <property type="entry name" value="Thioredoxin-like"/>
    <property type="match status" value="1"/>
</dbReference>
<dbReference type="Pfam" id="PF00578">
    <property type="entry name" value="AhpC-TSA"/>
    <property type="match status" value="1"/>
</dbReference>
<evidence type="ECO:0000259" key="2">
    <source>
        <dbReference type="PROSITE" id="PS51352"/>
    </source>
</evidence>
<dbReference type="PANTHER" id="PTHR43640:SF1">
    <property type="entry name" value="THIOREDOXIN-DEPENDENT PEROXIREDOXIN"/>
    <property type="match status" value="1"/>
</dbReference>
<evidence type="ECO:0000313" key="5">
    <source>
        <dbReference type="Proteomes" id="UP000240621"/>
    </source>
</evidence>
<dbReference type="Proteomes" id="UP000240621">
    <property type="component" value="Unassembled WGS sequence"/>
</dbReference>
<reference evidence="4 5" key="1">
    <citation type="submission" date="2018-03" db="EMBL/GenBank/DDBJ databases">
        <title>Genomic Encyclopedia of Archaeal and Bacterial Type Strains, Phase II (KMG-II): from individual species to whole genera.</title>
        <authorList>
            <person name="Goeker M."/>
        </authorList>
    </citation>
    <scope>NUCLEOTIDE SEQUENCE [LARGE SCALE GENOMIC DNA]</scope>
    <source>
        <strain evidence="4 5">DSM 27267</strain>
    </source>
</reference>
<accession>A0A2P8CJX0</accession>
<dbReference type="PANTHER" id="PTHR43640">
    <property type="entry name" value="OS07G0260300 PROTEIN"/>
    <property type="match status" value="1"/>
</dbReference>
<feature type="domain" description="Thioredoxin" evidence="2">
    <location>
        <begin position="9"/>
        <end position="165"/>
    </location>
</feature>
<sequence length="194" mass="21398">MSLTFSRMFPLGEKAPAFELPDTVSGKNISLDDIKSDIATVVMFICNHCPYVKHVNHEITAIANEYGAKGISFVGISSNDVDNYPDDAPELMKETAAKEGYPFPYLYDETQEVAKSYMAACTPDFYVFDKDLKCVYRGQMDEARPKNDVPITGKDLRAALDAVLNGKPVPEDQKPSAGCGIKWKKPPTLFQTGS</sequence>